<dbReference type="Proteomes" id="UP001501083">
    <property type="component" value="Unassembled WGS sequence"/>
</dbReference>
<accession>A0ABP9L399</accession>
<organism evidence="1 2">
    <name type="scientific">Lysobacter panacisoli</name>
    <dbReference type="NCBI Taxonomy" id="1255263"/>
    <lineage>
        <taxon>Bacteria</taxon>
        <taxon>Pseudomonadati</taxon>
        <taxon>Pseudomonadota</taxon>
        <taxon>Gammaproteobacteria</taxon>
        <taxon>Lysobacterales</taxon>
        <taxon>Lysobacteraceae</taxon>
        <taxon>Lysobacter</taxon>
    </lineage>
</organism>
<protein>
    <submittedName>
        <fullName evidence="1">Uncharacterized protein</fullName>
    </submittedName>
</protein>
<sequence>MISATNPNLQTERELLLTRALRNADPEAEVSIDHETGQLSISTVLGEGEVMELLAGLGVDAAPIPAAHGEGGNCCGGCGG</sequence>
<comment type="caution">
    <text evidence="1">The sequence shown here is derived from an EMBL/GenBank/DDBJ whole genome shotgun (WGS) entry which is preliminary data.</text>
</comment>
<proteinExistence type="predicted"/>
<evidence type="ECO:0000313" key="1">
    <source>
        <dbReference type="EMBL" id="GAA5070138.1"/>
    </source>
</evidence>
<dbReference type="RefSeq" id="WP_158982716.1">
    <property type="nucleotide sequence ID" value="NZ_BAABKY010000001.1"/>
</dbReference>
<dbReference type="EMBL" id="BAABKY010000001">
    <property type="protein sequence ID" value="GAA5070138.1"/>
    <property type="molecule type" value="Genomic_DNA"/>
</dbReference>
<name>A0ABP9L399_9GAMM</name>
<evidence type="ECO:0000313" key="2">
    <source>
        <dbReference type="Proteomes" id="UP001501083"/>
    </source>
</evidence>
<gene>
    <name evidence="1" type="ORF">GCM10025759_07770</name>
</gene>
<reference evidence="2" key="1">
    <citation type="journal article" date="2019" name="Int. J. Syst. Evol. Microbiol.">
        <title>The Global Catalogue of Microorganisms (GCM) 10K type strain sequencing project: providing services to taxonomists for standard genome sequencing and annotation.</title>
        <authorList>
            <consortium name="The Broad Institute Genomics Platform"/>
            <consortium name="The Broad Institute Genome Sequencing Center for Infectious Disease"/>
            <person name="Wu L."/>
            <person name="Ma J."/>
        </authorList>
    </citation>
    <scope>NUCLEOTIDE SEQUENCE [LARGE SCALE GENOMIC DNA]</scope>
    <source>
        <strain evidence="2">JCM 19212</strain>
    </source>
</reference>
<keyword evidence="2" id="KW-1185">Reference proteome</keyword>